<sequence length="162" mass="19018">MRNSIVQTQTEEVKRFLEKTIGVITGFLNETKLSELIHEEGIERDYSEGLLSVLRRILVSCEDGKDACSLALKCEPFNKMAAEKALYSIYHLCIEEFFSPKNDSWYEDPRSAYTGRQAIKFRKSAPQKVQELISTLELDFQRFREELDYYETDYRTKMMQSK</sequence>
<name>A0A370GFW6_9BACI</name>
<organism evidence="1 2">
    <name type="scientific">Falsibacillus pallidus</name>
    <dbReference type="NCBI Taxonomy" id="493781"/>
    <lineage>
        <taxon>Bacteria</taxon>
        <taxon>Bacillati</taxon>
        <taxon>Bacillota</taxon>
        <taxon>Bacilli</taxon>
        <taxon>Bacillales</taxon>
        <taxon>Bacillaceae</taxon>
        <taxon>Falsibacillus</taxon>
    </lineage>
</organism>
<dbReference type="EMBL" id="QQAY01000009">
    <property type="protein sequence ID" value="RDI41284.1"/>
    <property type="molecule type" value="Genomic_DNA"/>
</dbReference>
<evidence type="ECO:0000313" key="2">
    <source>
        <dbReference type="Proteomes" id="UP000255326"/>
    </source>
</evidence>
<dbReference type="AlphaFoldDB" id="A0A370GFW6"/>
<gene>
    <name evidence="1" type="ORF">DFR59_109130</name>
</gene>
<dbReference type="InterPro" id="IPR025013">
    <property type="entry name" value="DUF3907"/>
</dbReference>
<comment type="caution">
    <text evidence="1">The sequence shown here is derived from an EMBL/GenBank/DDBJ whole genome shotgun (WGS) entry which is preliminary data.</text>
</comment>
<dbReference type="Proteomes" id="UP000255326">
    <property type="component" value="Unassembled WGS sequence"/>
</dbReference>
<dbReference type="Pfam" id="PF13047">
    <property type="entry name" value="DUF3907"/>
    <property type="match status" value="1"/>
</dbReference>
<dbReference type="RefSeq" id="WP_114746264.1">
    <property type="nucleotide sequence ID" value="NZ_QQAY01000009.1"/>
</dbReference>
<reference evidence="1 2" key="1">
    <citation type="submission" date="2018-07" db="EMBL/GenBank/DDBJ databases">
        <title>Genomic Encyclopedia of Type Strains, Phase IV (KMG-IV): sequencing the most valuable type-strain genomes for metagenomic binning, comparative biology and taxonomic classification.</title>
        <authorList>
            <person name="Goeker M."/>
        </authorList>
    </citation>
    <scope>NUCLEOTIDE SEQUENCE [LARGE SCALE GENOMIC DNA]</scope>
    <source>
        <strain evidence="1 2">DSM 25281</strain>
    </source>
</reference>
<evidence type="ECO:0000313" key="1">
    <source>
        <dbReference type="EMBL" id="RDI41284.1"/>
    </source>
</evidence>
<keyword evidence="2" id="KW-1185">Reference proteome</keyword>
<protein>
    <submittedName>
        <fullName evidence="1">Uncharacterized protein DUF3907</fullName>
    </submittedName>
</protein>
<dbReference type="OrthoDB" id="2691359at2"/>
<accession>A0A370GFW6</accession>
<proteinExistence type="predicted"/>